<dbReference type="Proteomes" id="UP000051248">
    <property type="component" value="Unassembled WGS sequence"/>
</dbReference>
<dbReference type="eggNOG" id="ENOG5030AJK">
    <property type="taxonomic scope" value="Bacteria"/>
</dbReference>
<dbReference type="Pfam" id="PF14265">
    <property type="entry name" value="DUF4355"/>
    <property type="match status" value="1"/>
</dbReference>
<comment type="caution">
    <text evidence="2">The sequence shown here is derived from an EMBL/GenBank/DDBJ whole genome shotgun (WGS) entry which is preliminary data.</text>
</comment>
<keyword evidence="3" id="KW-1185">Reference proteome</keyword>
<protein>
    <recommendedName>
        <fullName evidence="4">Scaffolding protein</fullName>
    </recommendedName>
</protein>
<evidence type="ECO:0000256" key="1">
    <source>
        <dbReference type="SAM" id="MobiDB-lite"/>
    </source>
</evidence>
<feature type="compositionally biased region" description="Basic and acidic residues" evidence="1">
    <location>
        <begin position="1"/>
        <end position="18"/>
    </location>
</feature>
<dbReference type="EMBL" id="AZDZ01000006">
    <property type="protein sequence ID" value="KRK80221.1"/>
    <property type="molecule type" value="Genomic_DNA"/>
</dbReference>
<feature type="region of interest" description="Disordered" evidence="1">
    <location>
        <begin position="1"/>
        <end position="64"/>
    </location>
</feature>
<evidence type="ECO:0000313" key="2">
    <source>
        <dbReference type="EMBL" id="KRK80221.1"/>
    </source>
</evidence>
<feature type="compositionally biased region" description="Basic and acidic residues" evidence="1">
    <location>
        <begin position="33"/>
        <end position="48"/>
    </location>
</feature>
<dbReference type="RefSeq" id="WP_025025150.1">
    <property type="nucleotide sequence ID" value="NZ_AZDZ01000006.1"/>
</dbReference>
<dbReference type="InterPro" id="IPR025580">
    <property type="entry name" value="Gp46"/>
</dbReference>
<evidence type="ECO:0000313" key="3">
    <source>
        <dbReference type="Proteomes" id="UP000051248"/>
    </source>
</evidence>
<dbReference type="AlphaFoldDB" id="A0A0R1K990"/>
<dbReference type="STRING" id="1423775.FD03_GL002610"/>
<organism evidence="2 3">
    <name type="scientific">Companilactobacillus nodensis DSM 19682 = JCM 14932 = NBRC 107160</name>
    <dbReference type="NCBI Taxonomy" id="1423775"/>
    <lineage>
        <taxon>Bacteria</taxon>
        <taxon>Bacillati</taxon>
        <taxon>Bacillota</taxon>
        <taxon>Bacilli</taxon>
        <taxon>Lactobacillales</taxon>
        <taxon>Lactobacillaceae</taxon>
        <taxon>Companilactobacillus</taxon>
    </lineage>
</organism>
<reference evidence="2 3" key="1">
    <citation type="journal article" date="2015" name="Genome Announc.">
        <title>Expanding the biotechnology potential of lactobacilli through comparative genomics of 213 strains and associated genera.</title>
        <authorList>
            <person name="Sun Z."/>
            <person name="Harris H.M."/>
            <person name="McCann A."/>
            <person name="Guo C."/>
            <person name="Argimon S."/>
            <person name="Zhang W."/>
            <person name="Yang X."/>
            <person name="Jeffery I.B."/>
            <person name="Cooney J.C."/>
            <person name="Kagawa T.F."/>
            <person name="Liu W."/>
            <person name="Song Y."/>
            <person name="Salvetti E."/>
            <person name="Wrobel A."/>
            <person name="Rasinkangas P."/>
            <person name="Parkhill J."/>
            <person name="Rea M.C."/>
            <person name="O'Sullivan O."/>
            <person name="Ritari J."/>
            <person name="Douillard F.P."/>
            <person name="Paul Ross R."/>
            <person name="Yang R."/>
            <person name="Briner A.E."/>
            <person name="Felis G.E."/>
            <person name="de Vos W.M."/>
            <person name="Barrangou R."/>
            <person name="Klaenhammer T.R."/>
            <person name="Caufield P.W."/>
            <person name="Cui Y."/>
            <person name="Zhang H."/>
            <person name="O'Toole P.W."/>
        </authorList>
    </citation>
    <scope>NUCLEOTIDE SEQUENCE [LARGE SCALE GENOMIC DNA]</scope>
    <source>
        <strain evidence="2 3">DSM 19682</strain>
    </source>
</reference>
<accession>A0A0R1K990</accession>
<dbReference type="OrthoDB" id="2296096at2"/>
<gene>
    <name evidence="2" type="ORF">FD03_GL002610</name>
</gene>
<feature type="compositionally biased region" description="Basic and acidic residues" evidence="1">
    <location>
        <begin position="55"/>
        <end position="64"/>
    </location>
</feature>
<proteinExistence type="predicted"/>
<sequence>MDNEEKNQATEDETKKSTDQNVDNSADVDGQESEDKSVDSDKVVEKLKGRIGKMTAEKSDTEQKLADALKTIEDLKSGKKDVKKLSQDDKAKQEQVAKDSKIQELEDKLKLSEAKSQTDSVFKEAGLNVNSDVLNMVVSTDDETTYSNAKSLIDFANSIQESTRSEFMAGKTPKVSGAVAKQVTQDEFNSMSYFDKAKLMKDDPTQFTKLTGGY</sequence>
<dbReference type="PATRIC" id="fig|1423775.4.peg.2658"/>
<evidence type="ECO:0008006" key="4">
    <source>
        <dbReference type="Google" id="ProtNLM"/>
    </source>
</evidence>
<feature type="region of interest" description="Disordered" evidence="1">
    <location>
        <begin position="76"/>
        <end position="101"/>
    </location>
</feature>
<name>A0A0R1K990_9LACO</name>